<dbReference type="EMBL" id="LT841305">
    <property type="protein sequence ID" value="SMH67075.1"/>
    <property type="molecule type" value="Genomic_DNA"/>
</dbReference>
<reference evidence="3" key="1">
    <citation type="submission" date="2014-03" db="EMBL/GenBank/DDBJ databases">
        <authorList>
            <person name="Genoscope - CEA"/>
        </authorList>
    </citation>
    <scope>NUCLEOTIDE SEQUENCE [LARGE SCALE GENOMIC DNA]</scope>
    <source>
        <strain evidence="3">CF27</strain>
    </source>
</reference>
<feature type="region of interest" description="Disordered" evidence="1">
    <location>
        <begin position="232"/>
        <end position="261"/>
    </location>
</feature>
<feature type="region of interest" description="Disordered" evidence="1">
    <location>
        <begin position="126"/>
        <end position="168"/>
    </location>
</feature>
<dbReference type="Proteomes" id="UP000193925">
    <property type="component" value="Chromosome AFERRI"/>
</dbReference>
<reference evidence="3" key="2">
    <citation type="submission" date="2014-07" db="EMBL/GenBank/DDBJ databases">
        <title>Initial genome analysis of the psychrotolerant acidophile Acidithiobacillus ferrivorans CF27: insights into iron and sulfur oxidation pathways and into biofilm formation.</title>
        <authorList>
            <person name="Talla E."/>
            <person name="Hedrich S."/>
            <person name="Mangenot S."/>
            <person name="Ji B."/>
            <person name="Johnson D.B."/>
            <person name="Barbe V."/>
            <person name="Bonnefoy V."/>
        </authorList>
    </citation>
    <scope>NUCLEOTIDE SEQUENCE [LARGE SCALE GENOMIC DNA]</scope>
    <source>
        <strain evidence="3">CF27</strain>
    </source>
</reference>
<reference evidence="4 5" key="3">
    <citation type="submission" date="2017-03" db="EMBL/GenBank/DDBJ databases">
        <authorList>
            <person name="Regsiter A."/>
            <person name="William W."/>
        </authorList>
    </citation>
    <scope>NUCLEOTIDE SEQUENCE [LARGE SCALE GENOMIC DNA]</scope>
    <source>
        <strain evidence="4">PRJEB5721</strain>
    </source>
</reference>
<organism evidence="3">
    <name type="scientific">Acidithiobacillus ferrivorans</name>
    <dbReference type="NCBI Taxonomy" id="160808"/>
    <lineage>
        <taxon>Bacteria</taxon>
        <taxon>Pseudomonadati</taxon>
        <taxon>Pseudomonadota</taxon>
        <taxon>Acidithiobacillia</taxon>
        <taxon>Acidithiobacillales</taxon>
        <taxon>Acidithiobacillaceae</taxon>
        <taxon>Acidithiobacillus</taxon>
    </lineage>
</organism>
<feature type="transmembrane region" description="Helical" evidence="2">
    <location>
        <begin position="12"/>
        <end position="35"/>
    </location>
</feature>
<keyword evidence="5" id="KW-1185">Reference proteome</keyword>
<feature type="transmembrane region" description="Helical" evidence="2">
    <location>
        <begin position="41"/>
        <end position="57"/>
    </location>
</feature>
<name>A0A060UMI2_9PROT</name>
<keyword evidence="2" id="KW-1133">Transmembrane helix</keyword>
<protein>
    <submittedName>
        <fullName evidence="3">Uncharacterized protein</fullName>
    </submittedName>
</protein>
<keyword evidence="2" id="KW-0472">Membrane</keyword>
<proteinExistence type="predicted"/>
<accession>A0A060UMI2</accession>
<evidence type="ECO:0000256" key="1">
    <source>
        <dbReference type="SAM" id="MobiDB-lite"/>
    </source>
</evidence>
<evidence type="ECO:0000313" key="5">
    <source>
        <dbReference type="Proteomes" id="UP000193925"/>
    </source>
</evidence>
<evidence type="ECO:0000313" key="4">
    <source>
        <dbReference type="EMBL" id="SMH67075.1"/>
    </source>
</evidence>
<feature type="compositionally biased region" description="Basic and acidic residues" evidence="1">
    <location>
        <begin position="250"/>
        <end position="261"/>
    </location>
</feature>
<evidence type="ECO:0000313" key="3">
    <source>
        <dbReference type="EMBL" id="CDQ09680.1"/>
    </source>
</evidence>
<gene>
    <name evidence="3" type="ORF">AFERRI_30326</name>
    <name evidence="4" type="ORF">AFERRI_50276</name>
</gene>
<dbReference type="AlphaFoldDB" id="A0A060UMI2"/>
<evidence type="ECO:0000256" key="2">
    <source>
        <dbReference type="SAM" id="Phobius"/>
    </source>
</evidence>
<sequence>MTKQKRLVGIRLFRSMIGIWVCGSLSALHGIFSAITGDYTVFAPMIGINLLAIFFALHGMQTYWSRAGDDPEIREVAASEMSRTVRIVTEHARRTRAAVLMRWRERSPSCELGAIGNLSKARAKAEAVTSHPCGRQAGPASKSRRQASGTKSASDPDGDGGDSDPTRSLIPSALLQQLEASPRIGWSYNEFSNLFGASPKTLRNKVSRGEFPPPIKTALGVRFTSEHLRYALDPDQFAPKPAKRGRGRPRIAEQRGKGGVR</sequence>
<dbReference type="EMBL" id="CCCS020000023">
    <property type="protein sequence ID" value="CDQ09680.1"/>
    <property type="molecule type" value="Genomic_DNA"/>
</dbReference>
<keyword evidence="2" id="KW-0812">Transmembrane</keyword>